<sequence>MELNIYDGEGILKFTAPTSSSCTWTHELMSENSLSVSFVSPELLTFLVNDYIEVAGIRFTIRSEYRPQQNSTLEYSYNMHFYGPEHDAERVKMLNLTDGQFESQFSLDNNAAAHLQKVVDNLNRIDGSDTWKVGEVVDNGKRNIEYSNVNCWDALGMIAETFETEWWIDGHHVNLTRCERGDAVSLGYGQGLTKIALTENSSDVKFFTRLIPLGSARNIDRSKYGFSRLQLPGRQKYVEQNIQYGLYEQVEEAAFSEIYPKRVGKVSDVRHIEKKNENGPYTIYYFKDKELNFNPNDYELPGLVKHISFLSGELNGRDFEVNYNSNTREFEIITTFPDERTQVPGGHIIPASGDEYILWNISMPDEYYTQAEKEYEAAVRDYLQKGSVDTIVYRCDMDYIYVDANRVPLIPGQRVRLLSNEYFGETGYKDTRITRISRKLDNLSGATIECTNKVGKGWKKSIDAGLNDLKYVVAENFKQAIIEVLKTWDTKTPTNYDVFSSLRSRKEIDERAISKLRPDESNYFLKFLGGLLIEQGLSVTGGLTTDTLTATEVTTQIMHILDKLVGKEASFSGTVSSYDYAEKFLGWLISPSGDAEFGNVRVRGFLESDELRYNRVEVVSGERWNASGGGIIVSVDEETCRIRLKLEPGEVASVAVDDICKATFNDATGFQTVYFRVTEIVDEATFAYALRDGTTHHPCALMHFVCYGNFTNVSRQCSSYETQSYKRYLSGVSDWEITKDCIVMQLGDLSNLKLFGINMEGHSAYLRNVYLTGTIRQLSSDGVTETPVPCFKGEYVLGNSYYYYDEVVYNGSTWLCISKNSTEQEPTEDAADWKLLVRKGIDGKDGSLLRPRGIWQTGVDYVNDSMYRDTVIYNGNSYVCKVSHTSDTVFDSAQWSNFNEFVNVATQVMLAENASIDVLGASSIFVGDQNKTQGWEMTGGAIKHNVSGLELTVDGRLVDPDGLEFSVGGIENVVQDTVRGGDNLVPNSDYAEQKEVHPGWDESLNGTVSAIGWSDYDASIANPEEGYHAHLNTTRFDFPVFELRTRYQKPVSVEYVNMDSYGVWTIDGVYRKSPVITHNQVTREKILFYTNLNINLDLYASDIRKRQAHPYLYGVEVSAGEPHNKCFTSS</sequence>
<dbReference type="HOGENOM" id="CLU_004615_0_0_10"/>
<dbReference type="OrthoDB" id="1031347at2"/>
<dbReference type="Gene3D" id="2.10.10.90">
    <property type="match status" value="1"/>
</dbReference>
<dbReference type="Proteomes" id="UP000007995">
    <property type="component" value="Unassembled WGS sequence"/>
</dbReference>
<dbReference type="RefSeq" id="WP_007764139.1">
    <property type="nucleotide sequence ID" value="NZ_AKBZ01000007.1"/>
</dbReference>
<dbReference type="EMBL" id="AGXW01000010">
    <property type="protein sequence ID" value="EKJ90273.1"/>
    <property type="molecule type" value="Genomic_DNA"/>
</dbReference>
<comment type="caution">
    <text evidence="1">The sequence shown here is derived from an EMBL/GenBank/DDBJ whole genome shotgun (WGS) entry which is preliminary data.</text>
</comment>
<organism evidence="1 2">
    <name type="scientific">Bacteroides finegoldii CL09T03C10</name>
    <dbReference type="NCBI Taxonomy" id="997888"/>
    <lineage>
        <taxon>Bacteria</taxon>
        <taxon>Pseudomonadati</taxon>
        <taxon>Bacteroidota</taxon>
        <taxon>Bacteroidia</taxon>
        <taxon>Bacteroidales</taxon>
        <taxon>Bacteroidaceae</taxon>
        <taxon>Bacteroides</taxon>
    </lineage>
</organism>
<protein>
    <recommendedName>
        <fullName evidence="3">Prophage tail endopeptidase domain-containing protein</fullName>
    </recommendedName>
</protein>
<evidence type="ECO:0000313" key="2">
    <source>
        <dbReference type="Proteomes" id="UP000007995"/>
    </source>
</evidence>
<gene>
    <name evidence="1" type="ORF">HMPREF1057_02718</name>
</gene>
<proteinExistence type="predicted"/>
<reference evidence="1 2" key="1">
    <citation type="submission" date="2012-02" db="EMBL/GenBank/DDBJ databases">
        <title>The Genome Sequence of Bacteroides finegoldii CL09T03C10.</title>
        <authorList>
            <consortium name="The Broad Institute Genome Sequencing Platform"/>
            <person name="Earl A."/>
            <person name="Ward D."/>
            <person name="Feldgarden M."/>
            <person name="Gevers D."/>
            <person name="Zitomersky N.L."/>
            <person name="Coyne M.J."/>
            <person name="Comstock L.E."/>
            <person name="Young S.K."/>
            <person name="Zeng Q."/>
            <person name="Gargeya S."/>
            <person name="Fitzgerald M."/>
            <person name="Haas B."/>
            <person name="Abouelleil A."/>
            <person name="Alvarado L."/>
            <person name="Arachchi H.M."/>
            <person name="Berlin A."/>
            <person name="Chapman S.B."/>
            <person name="Gearin G."/>
            <person name="Goldberg J."/>
            <person name="Griggs A."/>
            <person name="Gujja S."/>
            <person name="Hansen M."/>
            <person name="Heiman D."/>
            <person name="Howarth C."/>
            <person name="Larimer J."/>
            <person name="Lui A."/>
            <person name="MacDonald P.J.P."/>
            <person name="McCowen C."/>
            <person name="Montmayeur A."/>
            <person name="Murphy C."/>
            <person name="Neiman D."/>
            <person name="Pearson M."/>
            <person name="Priest M."/>
            <person name="Roberts A."/>
            <person name="Saif S."/>
            <person name="Shea T."/>
            <person name="Sisk P."/>
            <person name="Stolte C."/>
            <person name="Sykes S."/>
            <person name="Wortman J."/>
            <person name="Nusbaum C."/>
            <person name="Birren B."/>
        </authorList>
    </citation>
    <scope>NUCLEOTIDE SEQUENCE [LARGE SCALE GENOMIC DNA]</scope>
    <source>
        <strain evidence="1 2">CL09T03C10</strain>
    </source>
</reference>
<accession>K5DBD6</accession>
<name>K5DBD6_9BACE</name>
<evidence type="ECO:0008006" key="3">
    <source>
        <dbReference type="Google" id="ProtNLM"/>
    </source>
</evidence>
<evidence type="ECO:0000313" key="1">
    <source>
        <dbReference type="EMBL" id="EKJ90273.1"/>
    </source>
</evidence>
<dbReference type="AlphaFoldDB" id="K5DBD6"/>